<dbReference type="Pfam" id="PF11876">
    <property type="entry name" value="TsiV"/>
    <property type="match status" value="1"/>
</dbReference>
<comment type="caution">
    <text evidence="1">The sequence shown here is derived from an EMBL/GenBank/DDBJ whole genome shotgun (WGS) entry which is preliminary data.</text>
</comment>
<name>A0ABS5YUG9_9ACTN</name>
<dbReference type="Proteomes" id="UP001519654">
    <property type="component" value="Unassembled WGS sequence"/>
</dbReference>
<dbReference type="EMBL" id="JAHKKG010000008">
    <property type="protein sequence ID" value="MBU2667106.1"/>
    <property type="molecule type" value="Genomic_DNA"/>
</dbReference>
<protein>
    <submittedName>
        <fullName evidence="1">DUF3396 domain-containing protein</fullName>
    </submittedName>
</protein>
<proteinExistence type="predicted"/>
<organism evidence="1 2">
    <name type="scientific">Paractinoplanes bogorensis</name>
    <dbReference type="NCBI Taxonomy" id="1610840"/>
    <lineage>
        <taxon>Bacteria</taxon>
        <taxon>Bacillati</taxon>
        <taxon>Actinomycetota</taxon>
        <taxon>Actinomycetes</taxon>
        <taxon>Micromonosporales</taxon>
        <taxon>Micromonosporaceae</taxon>
        <taxon>Paractinoplanes</taxon>
    </lineage>
</organism>
<evidence type="ECO:0000313" key="1">
    <source>
        <dbReference type="EMBL" id="MBU2667106.1"/>
    </source>
</evidence>
<dbReference type="RefSeq" id="WP_215791360.1">
    <property type="nucleotide sequence ID" value="NZ_JAHKKG010000008.1"/>
</dbReference>
<accession>A0ABS5YUG9</accession>
<keyword evidence="2" id="KW-1185">Reference proteome</keyword>
<dbReference type="InterPro" id="IPR021815">
    <property type="entry name" value="TsiV"/>
</dbReference>
<gene>
    <name evidence="1" type="ORF">KOI35_26720</name>
</gene>
<reference evidence="1 2" key="1">
    <citation type="submission" date="2021-06" db="EMBL/GenBank/DDBJ databases">
        <title>Actinoplanes lichenicola sp. nov., and Actinoplanes ovalisporus sp. nov., isolated from lichen in Thailand.</title>
        <authorList>
            <person name="Saeng-In P."/>
            <person name="Kanchanasin P."/>
            <person name="Yuki M."/>
            <person name="Kudo T."/>
            <person name="Ohkuma M."/>
            <person name="Phongsopitanun W."/>
            <person name="Tanasupawat S."/>
        </authorList>
    </citation>
    <scope>NUCLEOTIDE SEQUENCE [LARGE SCALE GENOMIC DNA]</scope>
    <source>
        <strain evidence="1 2">NBRC 110975</strain>
    </source>
</reference>
<evidence type="ECO:0000313" key="2">
    <source>
        <dbReference type="Proteomes" id="UP001519654"/>
    </source>
</evidence>
<sequence>MPDFATSQASMDFALDVQLNVDSSAGDAGQVAYDWLEQGFAALAGDIRASIADLPADPAAAGKATGAGDGFAQITVSRRPSDDVQRVPTERVASREGWQWLQAEVADLPADLNLITGRLDETGMMIDSSFAGFVATYRESPGWLQLRATVNRSKFLAVQRSWVDFVFSFADRVNPGYGQVTYAYERGKSVVEETTQPRTPEKWRRKPAVTIGRCRETLRGYGWLTVLAQELADRVGGANALRGTGAFAQVRQLQRGGVGLLVTDDLEDYTERTAEPAFRVLAPLLPPGEPFTVGRSPMRPPVIVVPVDPASVSFST</sequence>